<accession>A0A8S1X2U5</accession>
<organism evidence="1 2">
    <name type="scientific">Paramecium pentaurelia</name>
    <dbReference type="NCBI Taxonomy" id="43138"/>
    <lineage>
        <taxon>Eukaryota</taxon>
        <taxon>Sar</taxon>
        <taxon>Alveolata</taxon>
        <taxon>Ciliophora</taxon>
        <taxon>Intramacronucleata</taxon>
        <taxon>Oligohymenophorea</taxon>
        <taxon>Peniculida</taxon>
        <taxon>Parameciidae</taxon>
        <taxon>Paramecium</taxon>
    </lineage>
</organism>
<dbReference type="EMBL" id="CAJJDO010000112">
    <property type="protein sequence ID" value="CAD8196474.1"/>
    <property type="molecule type" value="Genomic_DNA"/>
</dbReference>
<comment type="caution">
    <text evidence="1">The sequence shown here is derived from an EMBL/GenBank/DDBJ whole genome shotgun (WGS) entry which is preliminary data.</text>
</comment>
<keyword evidence="2" id="KW-1185">Reference proteome</keyword>
<dbReference type="Proteomes" id="UP000689195">
    <property type="component" value="Unassembled WGS sequence"/>
</dbReference>
<protein>
    <submittedName>
        <fullName evidence="1">Uncharacterized protein</fullName>
    </submittedName>
</protein>
<dbReference type="AlphaFoldDB" id="A0A8S1X2U5"/>
<dbReference type="OrthoDB" id="297844at2759"/>
<evidence type="ECO:0000313" key="2">
    <source>
        <dbReference type="Proteomes" id="UP000689195"/>
    </source>
</evidence>
<gene>
    <name evidence="1" type="ORF">PPENT_87.1.T1120146</name>
</gene>
<sequence>MNFQQEALHTVNTIFIYIEQSQNERIKILLNGYQEQILKKMFELDEQEDDIKIKEIYLQKLKKLLYFAQNSANLSQVWKLFSSQIYQQQDQFIELLKQFPNLIQLYLNQKFITVSTLLGESCTELFSHQLITFQIQLQLDYTKYKDNFEKEDCVGCITYVSPEIEDSKLFKIVMKLKGFTDKIKQLNELIKNVNLDSDLLKFTFQNNNQTVTFWSYDDQISYQVTTKLTLEDQPIFEQRIYLQKNMIIQLTKHFHLIINGFGNGNKQKQDYNQHFTPLMIKKEECQIKPLVKTDNQQWISINNGFEDVIFQTNEFPLKLSEYQTLPKGLEVILQNDGFGYYITVIGDCSTYYPRIKSKRSKDQLLQLITCQENFNLGIIYQENIRLLLNSNLVPVWNGTQIFDL</sequence>
<reference evidence="1" key="1">
    <citation type="submission" date="2021-01" db="EMBL/GenBank/DDBJ databases">
        <authorList>
            <consortium name="Genoscope - CEA"/>
            <person name="William W."/>
        </authorList>
    </citation>
    <scope>NUCLEOTIDE SEQUENCE</scope>
</reference>
<proteinExistence type="predicted"/>
<evidence type="ECO:0000313" key="1">
    <source>
        <dbReference type="EMBL" id="CAD8196474.1"/>
    </source>
</evidence>
<name>A0A8S1X2U5_9CILI</name>